<name>A0A927IA61_9ACTN</name>
<keyword evidence="1" id="KW-1133">Transmembrane helix</keyword>
<organism evidence="2 3">
    <name type="scientific">Streptomyces chumphonensis</name>
    <dbReference type="NCBI Taxonomy" id="1214925"/>
    <lineage>
        <taxon>Bacteria</taxon>
        <taxon>Bacillati</taxon>
        <taxon>Actinomycetota</taxon>
        <taxon>Actinomycetes</taxon>
        <taxon>Kitasatosporales</taxon>
        <taxon>Streptomycetaceae</taxon>
        <taxon>Streptomyces</taxon>
    </lineage>
</organism>
<dbReference type="EMBL" id="JACXYU010000001">
    <property type="protein sequence ID" value="MBD3930703.1"/>
    <property type="molecule type" value="Genomic_DNA"/>
</dbReference>
<evidence type="ECO:0000256" key="1">
    <source>
        <dbReference type="SAM" id="Phobius"/>
    </source>
</evidence>
<protein>
    <submittedName>
        <fullName evidence="2">Uncharacterized protein</fullName>
    </submittedName>
</protein>
<evidence type="ECO:0000313" key="3">
    <source>
        <dbReference type="Proteomes" id="UP000632289"/>
    </source>
</evidence>
<sequence>MTMTLLSSAPALSLIASEGEEHGAYASLNPWLIGGIGLFILLLLLWGTTRFNRDR</sequence>
<accession>A0A927IA61</accession>
<evidence type="ECO:0000313" key="2">
    <source>
        <dbReference type="EMBL" id="MBD3930703.1"/>
    </source>
</evidence>
<gene>
    <name evidence="2" type="ORF">IF129_03865</name>
</gene>
<keyword evidence="1" id="KW-0472">Membrane</keyword>
<proteinExistence type="predicted"/>
<reference evidence="2" key="1">
    <citation type="submission" date="2020-09" db="EMBL/GenBank/DDBJ databases">
        <title>Secondary metabolite and genome analysis of marine Streptomyces chumphonensis KK1-2T.</title>
        <authorList>
            <person name="Phongsopitanun W."/>
            <person name="Kanchanasin P."/>
            <person name="Pittayakhajonwut P."/>
            <person name="Suwanborirux K."/>
            <person name="Tanasupawat S."/>
        </authorList>
    </citation>
    <scope>NUCLEOTIDE SEQUENCE</scope>
    <source>
        <strain evidence="2">KK1-2</strain>
    </source>
</reference>
<comment type="caution">
    <text evidence="2">The sequence shown here is derived from an EMBL/GenBank/DDBJ whole genome shotgun (WGS) entry which is preliminary data.</text>
</comment>
<keyword evidence="3" id="KW-1185">Reference proteome</keyword>
<keyword evidence="1" id="KW-0812">Transmembrane</keyword>
<dbReference type="Proteomes" id="UP000632289">
    <property type="component" value="Unassembled WGS sequence"/>
</dbReference>
<feature type="transmembrane region" description="Helical" evidence="1">
    <location>
        <begin position="29"/>
        <end position="47"/>
    </location>
</feature>
<dbReference type="AlphaFoldDB" id="A0A927IA61"/>
<dbReference type="RefSeq" id="WP_191208301.1">
    <property type="nucleotide sequence ID" value="NZ_BAABKL010000039.1"/>
</dbReference>